<comment type="subcellular location">
    <subcellularLocation>
        <location evidence="1">Membrane</location>
        <topology evidence="1">Multi-pass membrane protein</topology>
    </subcellularLocation>
</comment>
<dbReference type="GO" id="GO:0007166">
    <property type="term" value="P:cell surface receptor signaling pathway"/>
    <property type="evidence" value="ECO:0007669"/>
    <property type="project" value="InterPro"/>
</dbReference>
<feature type="chain" id="PRO_5026116404" evidence="7">
    <location>
        <begin position="30"/>
        <end position="644"/>
    </location>
</feature>
<reference evidence="10 11" key="1">
    <citation type="submission" date="2019-07" db="EMBL/GenBank/DDBJ databases">
        <title>Chromosome genome assembly for large yellow croaker.</title>
        <authorList>
            <person name="Xiao S."/>
        </authorList>
    </citation>
    <scope>NUCLEOTIDE SEQUENCE [LARGE SCALE GENOMIC DNA]</scope>
    <source>
        <strain evidence="10">JMULYC20181020</strain>
        <tissue evidence="10">Muscle</tissue>
    </source>
</reference>
<feature type="transmembrane region" description="Helical" evidence="6">
    <location>
        <begin position="458"/>
        <end position="479"/>
    </location>
</feature>
<feature type="transmembrane region" description="Helical" evidence="6">
    <location>
        <begin position="568"/>
        <end position="590"/>
    </location>
</feature>
<sequence length="644" mass="73197">MVKSLSNHTFRGSAMVPLLLLLLLHETHAGYKETQVCVNTSSATITTTITSGSIIDNKDNAVTCQKDGFPCVFICTNFDNTWFNGSYFCLHTNVTDDAGKFEYNIKPYGTCTLHLCENGIIQKLIKSYESSDAQQKELMLLFYIRNSCEELFRKSSDVKKVFINVERHIIHNIMNIFQPGTINMIDLSLNVGNYTALYSTDPWIQTEAPQLLPQSETFVPEVWLPVTGLHNIPSEKRIIGLVSYRNNNQFQFDQEQILSMVIRIEALGEQHLHDLTTPIKMIFRNISDNKEDNTSRIECRYFDEHYFVWKTDGCETTVNETNVTCSCNHATPFAILMIRDQPISAVHWKILSHISYVGCALSAFFTSLSIVVYVFIRNPQMEFSVSIHVSLSGALFLLNTTFMLTEWGAKLNIDWVCVCVASLMHYSLLSCFTWMAIEALHLYLLLIKVFNTYYKHYLVKLSLAGWGIPGVIVAVSLAVKDFKQFYGLTEMTIANSNNTNAICWITDDSFFYSLNLVYFTMIFIFNTGILLTVASSICKMKQTFRSKPKPGGRAWGDPEKLRASCRNALTVLGLTCLMGTTWGLAFLGSGYVNYPILYLFCIFNSLQGFFIFLWICLSVDKQRKKNMEDRQISSPGKTVVMKSE</sequence>
<dbReference type="Pfam" id="PF00002">
    <property type="entry name" value="7tm_2"/>
    <property type="match status" value="1"/>
</dbReference>
<dbReference type="GO" id="GO:0007189">
    <property type="term" value="P:adenylate cyclase-activating G protein-coupled receptor signaling pathway"/>
    <property type="evidence" value="ECO:0007669"/>
    <property type="project" value="TreeGrafter"/>
</dbReference>
<evidence type="ECO:0000256" key="5">
    <source>
        <dbReference type="ARBA" id="ARBA00023157"/>
    </source>
</evidence>
<organism evidence="10 11">
    <name type="scientific">Larimichthys crocea</name>
    <name type="common">Large yellow croaker</name>
    <name type="synonym">Pseudosciaena crocea</name>
    <dbReference type="NCBI Taxonomy" id="215358"/>
    <lineage>
        <taxon>Eukaryota</taxon>
        <taxon>Metazoa</taxon>
        <taxon>Chordata</taxon>
        <taxon>Craniata</taxon>
        <taxon>Vertebrata</taxon>
        <taxon>Euteleostomi</taxon>
        <taxon>Actinopterygii</taxon>
        <taxon>Neopterygii</taxon>
        <taxon>Teleostei</taxon>
        <taxon>Neoteleostei</taxon>
        <taxon>Acanthomorphata</taxon>
        <taxon>Eupercaria</taxon>
        <taxon>Sciaenidae</taxon>
        <taxon>Larimichthys</taxon>
    </lineage>
</organism>
<dbReference type="InterPro" id="IPR057244">
    <property type="entry name" value="GAIN_B"/>
</dbReference>
<feature type="transmembrane region" description="Helical" evidence="6">
    <location>
        <begin position="596"/>
        <end position="617"/>
    </location>
</feature>
<evidence type="ECO:0000313" key="10">
    <source>
        <dbReference type="EMBL" id="KAE8297430.1"/>
    </source>
</evidence>
<dbReference type="Proteomes" id="UP000424527">
    <property type="component" value="Unassembled WGS sequence"/>
</dbReference>
<evidence type="ECO:0000313" key="11">
    <source>
        <dbReference type="Proteomes" id="UP000424527"/>
    </source>
</evidence>
<evidence type="ECO:0000256" key="3">
    <source>
        <dbReference type="ARBA" id="ARBA00022989"/>
    </source>
</evidence>
<feature type="domain" description="GAIN-B" evidence="8">
    <location>
        <begin position="195"/>
        <end position="343"/>
    </location>
</feature>
<evidence type="ECO:0000256" key="2">
    <source>
        <dbReference type="ARBA" id="ARBA00022692"/>
    </source>
</evidence>
<dbReference type="InterPro" id="IPR000832">
    <property type="entry name" value="GPCR_2_secretin-like"/>
</dbReference>
<keyword evidence="5" id="KW-1015">Disulfide bond</keyword>
<dbReference type="AlphaFoldDB" id="A0A6G0J156"/>
<proteinExistence type="predicted"/>
<dbReference type="SMART" id="SM00303">
    <property type="entry name" value="GPS"/>
    <property type="match status" value="1"/>
</dbReference>
<feature type="transmembrane region" description="Helical" evidence="6">
    <location>
        <begin position="516"/>
        <end position="538"/>
    </location>
</feature>
<dbReference type="PRINTS" id="PR00249">
    <property type="entry name" value="GPCRSECRETIN"/>
</dbReference>
<dbReference type="GO" id="GO:0004930">
    <property type="term" value="F:G protein-coupled receptor activity"/>
    <property type="evidence" value="ECO:0007669"/>
    <property type="project" value="InterPro"/>
</dbReference>
<dbReference type="Gene3D" id="2.60.220.50">
    <property type="match status" value="1"/>
</dbReference>
<keyword evidence="7" id="KW-0732">Signal</keyword>
<evidence type="ECO:0000256" key="4">
    <source>
        <dbReference type="ARBA" id="ARBA00023136"/>
    </source>
</evidence>
<feature type="transmembrane region" description="Helical" evidence="6">
    <location>
        <begin position="354"/>
        <end position="376"/>
    </location>
</feature>
<gene>
    <name evidence="10" type="ORF">D5F01_LYC04049</name>
</gene>
<evidence type="ECO:0000256" key="7">
    <source>
        <dbReference type="SAM" id="SignalP"/>
    </source>
</evidence>
<keyword evidence="3 6" id="KW-1133">Transmembrane helix</keyword>
<keyword evidence="11" id="KW-1185">Reference proteome</keyword>
<keyword evidence="10" id="KW-0675">Receptor</keyword>
<feature type="signal peptide" evidence="7">
    <location>
        <begin position="1"/>
        <end position="29"/>
    </location>
</feature>
<dbReference type="PANTHER" id="PTHR12011">
    <property type="entry name" value="ADHESION G-PROTEIN COUPLED RECEPTOR"/>
    <property type="match status" value="1"/>
</dbReference>
<protein>
    <submittedName>
        <fullName evidence="10">Adhesion G-protein coupled receptor G2</fullName>
    </submittedName>
</protein>
<dbReference type="EMBL" id="REGW02000004">
    <property type="protein sequence ID" value="KAE8297430.1"/>
    <property type="molecule type" value="Genomic_DNA"/>
</dbReference>
<feature type="transmembrane region" description="Helical" evidence="6">
    <location>
        <begin position="383"/>
        <end position="404"/>
    </location>
</feature>
<keyword evidence="2 6" id="KW-0812">Transmembrane</keyword>
<evidence type="ECO:0000256" key="6">
    <source>
        <dbReference type="SAM" id="Phobius"/>
    </source>
</evidence>
<dbReference type="InterPro" id="IPR000203">
    <property type="entry name" value="GPS"/>
</dbReference>
<dbReference type="InterPro" id="IPR017981">
    <property type="entry name" value="GPCR_2-like_7TM"/>
</dbReference>
<dbReference type="PROSITE" id="PS50221">
    <property type="entry name" value="GAIN_B"/>
    <property type="match status" value="1"/>
</dbReference>
<keyword evidence="4 6" id="KW-0472">Membrane</keyword>
<evidence type="ECO:0000259" key="8">
    <source>
        <dbReference type="PROSITE" id="PS50221"/>
    </source>
</evidence>
<dbReference type="Pfam" id="PF01825">
    <property type="entry name" value="GPS"/>
    <property type="match status" value="1"/>
</dbReference>
<dbReference type="PROSITE" id="PS50261">
    <property type="entry name" value="G_PROTEIN_RECEP_F2_4"/>
    <property type="match status" value="1"/>
</dbReference>
<feature type="transmembrane region" description="Helical" evidence="6">
    <location>
        <begin position="424"/>
        <end position="446"/>
    </location>
</feature>
<accession>A0A6G0J156</accession>
<evidence type="ECO:0000256" key="1">
    <source>
        <dbReference type="ARBA" id="ARBA00004141"/>
    </source>
</evidence>
<feature type="domain" description="G-protein coupled receptors family 2 profile 2" evidence="9">
    <location>
        <begin position="351"/>
        <end position="619"/>
    </location>
</feature>
<evidence type="ECO:0000259" key="9">
    <source>
        <dbReference type="PROSITE" id="PS50261"/>
    </source>
</evidence>
<dbReference type="Gene3D" id="1.20.1070.10">
    <property type="entry name" value="Rhodopsin 7-helix transmembrane proteins"/>
    <property type="match status" value="1"/>
</dbReference>
<name>A0A6G0J156_LARCR</name>
<dbReference type="GO" id="GO:0005886">
    <property type="term" value="C:plasma membrane"/>
    <property type="evidence" value="ECO:0007669"/>
    <property type="project" value="TreeGrafter"/>
</dbReference>
<dbReference type="InterPro" id="IPR046338">
    <property type="entry name" value="GAIN_dom_sf"/>
</dbReference>
<comment type="caution">
    <text evidence="10">The sequence shown here is derived from an EMBL/GenBank/DDBJ whole genome shotgun (WGS) entry which is preliminary data.</text>
</comment>
<dbReference type="PANTHER" id="PTHR12011:SF454">
    <property type="entry name" value="ADHESION G-PROTEIN COUPLED RECEPTOR G5-LIKE"/>
    <property type="match status" value="1"/>
</dbReference>